<gene>
    <name evidence="1" type="ORF">L2E82_15606</name>
</gene>
<organism evidence="1 2">
    <name type="scientific">Cichorium intybus</name>
    <name type="common">Chicory</name>
    <dbReference type="NCBI Taxonomy" id="13427"/>
    <lineage>
        <taxon>Eukaryota</taxon>
        <taxon>Viridiplantae</taxon>
        <taxon>Streptophyta</taxon>
        <taxon>Embryophyta</taxon>
        <taxon>Tracheophyta</taxon>
        <taxon>Spermatophyta</taxon>
        <taxon>Magnoliopsida</taxon>
        <taxon>eudicotyledons</taxon>
        <taxon>Gunneridae</taxon>
        <taxon>Pentapetalae</taxon>
        <taxon>asterids</taxon>
        <taxon>campanulids</taxon>
        <taxon>Asterales</taxon>
        <taxon>Asteraceae</taxon>
        <taxon>Cichorioideae</taxon>
        <taxon>Cichorieae</taxon>
        <taxon>Cichoriinae</taxon>
        <taxon>Cichorium</taxon>
    </lineage>
</organism>
<accession>A0ACB9F3U0</accession>
<evidence type="ECO:0000313" key="2">
    <source>
        <dbReference type="Proteomes" id="UP001055811"/>
    </source>
</evidence>
<reference evidence="1 2" key="2">
    <citation type="journal article" date="2022" name="Mol. Ecol. Resour.">
        <title>The genomes of chicory, endive, great burdock and yacon provide insights into Asteraceae paleo-polyploidization history and plant inulin production.</title>
        <authorList>
            <person name="Fan W."/>
            <person name="Wang S."/>
            <person name="Wang H."/>
            <person name="Wang A."/>
            <person name="Jiang F."/>
            <person name="Liu H."/>
            <person name="Zhao H."/>
            <person name="Xu D."/>
            <person name="Zhang Y."/>
        </authorList>
    </citation>
    <scope>NUCLEOTIDE SEQUENCE [LARGE SCALE GENOMIC DNA]</scope>
    <source>
        <strain evidence="2">cv. Punajuju</strain>
        <tissue evidence="1">Leaves</tissue>
    </source>
</reference>
<reference evidence="2" key="1">
    <citation type="journal article" date="2022" name="Mol. Ecol. Resour.">
        <title>The genomes of chicory, endive, great burdock and yacon provide insights into Asteraceae palaeo-polyploidization history and plant inulin production.</title>
        <authorList>
            <person name="Fan W."/>
            <person name="Wang S."/>
            <person name="Wang H."/>
            <person name="Wang A."/>
            <person name="Jiang F."/>
            <person name="Liu H."/>
            <person name="Zhao H."/>
            <person name="Xu D."/>
            <person name="Zhang Y."/>
        </authorList>
    </citation>
    <scope>NUCLEOTIDE SEQUENCE [LARGE SCALE GENOMIC DNA]</scope>
    <source>
        <strain evidence="2">cv. Punajuju</strain>
    </source>
</reference>
<comment type="caution">
    <text evidence="1">The sequence shown here is derived from an EMBL/GenBank/DDBJ whole genome shotgun (WGS) entry which is preliminary data.</text>
</comment>
<sequence length="77" mass="8475">MAEFKLRFSHEPFVTSAPTSGTAATSGAIDTKSTSTGVYVFVFSTGVFDISVIEDLDVSVVPVCGIRKRRLECRWLW</sequence>
<dbReference type="EMBL" id="CM042011">
    <property type="protein sequence ID" value="KAI3765568.1"/>
    <property type="molecule type" value="Genomic_DNA"/>
</dbReference>
<keyword evidence="2" id="KW-1185">Reference proteome</keyword>
<name>A0ACB9F3U0_CICIN</name>
<protein>
    <submittedName>
        <fullName evidence="1">Uncharacterized protein</fullName>
    </submittedName>
</protein>
<dbReference type="Proteomes" id="UP001055811">
    <property type="component" value="Linkage Group LG03"/>
</dbReference>
<proteinExistence type="predicted"/>
<evidence type="ECO:0000313" key="1">
    <source>
        <dbReference type="EMBL" id="KAI3765568.1"/>
    </source>
</evidence>